<evidence type="ECO:0000256" key="2">
    <source>
        <dbReference type="ARBA" id="ARBA00023315"/>
    </source>
</evidence>
<dbReference type="InterPro" id="IPR016181">
    <property type="entry name" value="Acyl_CoA_acyltransferase"/>
</dbReference>
<dbReference type="Gene3D" id="3.40.630.30">
    <property type="match status" value="1"/>
</dbReference>
<keyword evidence="1" id="KW-0808">Transferase</keyword>
<proteinExistence type="predicted"/>
<keyword evidence="5" id="KW-1185">Reference proteome</keyword>
<dbReference type="PANTHER" id="PTHR43420">
    <property type="entry name" value="ACETYLTRANSFERASE"/>
    <property type="match status" value="1"/>
</dbReference>
<name>A0ABS2Q1H0_9BACL</name>
<dbReference type="Pfam" id="PF00583">
    <property type="entry name" value="Acetyltransf_1"/>
    <property type="match status" value="1"/>
</dbReference>
<evidence type="ECO:0000313" key="4">
    <source>
        <dbReference type="EMBL" id="MBM7645544.1"/>
    </source>
</evidence>
<dbReference type="PANTHER" id="PTHR43420:SF43">
    <property type="entry name" value="SPERMINE_SPERMIDINE ACETYLTRANSFERASE"/>
    <property type="match status" value="1"/>
</dbReference>
<sequence length="159" mass="18525">MIIRQAEYNDINQIQKIADISWHDTYDGIIPITVQDRFLKEAYSEKTMKHRLKHSLMLVADCQGQLTGFANFSFVNRKGESELGAIYLLPEHQRKKAGSRLLEKGIRSLKSVKRIIVHVEKDNHKGLAFYQSKGFKETDVFEEQFYDYKLKTVKMALDI</sequence>
<evidence type="ECO:0000313" key="5">
    <source>
        <dbReference type="Proteomes" id="UP000808914"/>
    </source>
</evidence>
<keyword evidence="2" id="KW-0012">Acyltransferase</keyword>
<dbReference type="Proteomes" id="UP000808914">
    <property type="component" value="Unassembled WGS sequence"/>
</dbReference>
<organism evidence="4 5">
    <name type="scientific">Scopulibacillus daqui</name>
    <dbReference type="NCBI Taxonomy" id="1469162"/>
    <lineage>
        <taxon>Bacteria</taxon>
        <taxon>Bacillati</taxon>
        <taxon>Bacillota</taxon>
        <taxon>Bacilli</taxon>
        <taxon>Bacillales</taxon>
        <taxon>Sporolactobacillaceae</taxon>
        <taxon>Scopulibacillus</taxon>
    </lineage>
</organism>
<evidence type="ECO:0000256" key="1">
    <source>
        <dbReference type="ARBA" id="ARBA00022679"/>
    </source>
</evidence>
<dbReference type="InterPro" id="IPR050680">
    <property type="entry name" value="YpeA/RimI_acetyltransf"/>
</dbReference>
<dbReference type="InterPro" id="IPR000182">
    <property type="entry name" value="GNAT_dom"/>
</dbReference>
<dbReference type="RefSeq" id="WP_205003474.1">
    <property type="nucleotide sequence ID" value="NZ_JAFBER010000009.1"/>
</dbReference>
<reference evidence="4 5" key="1">
    <citation type="submission" date="2021-01" db="EMBL/GenBank/DDBJ databases">
        <title>Genomic Encyclopedia of Type Strains, Phase IV (KMG-IV): sequencing the most valuable type-strain genomes for metagenomic binning, comparative biology and taxonomic classification.</title>
        <authorList>
            <person name="Goeker M."/>
        </authorList>
    </citation>
    <scope>NUCLEOTIDE SEQUENCE [LARGE SCALE GENOMIC DNA]</scope>
    <source>
        <strain evidence="4 5">DSM 28236</strain>
    </source>
</reference>
<protein>
    <submittedName>
        <fullName evidence="4">Ribosomal protein S18 acetylase RimI-like enzyme</fullName>
    </submittedName>
</protein>
<feature type="domain" description="N-acetyltransferase" evidence="3">
    <location>
        <begin position="1"/>
        <end position="159"/>
    </location>
</feature>
<dbReference type="SUPFAM" id="SSF55729">
    <property type="entry name" value="Acyl-CoA N-acyltransferases (Nat)"/>
    <property type="match status" value="1"/>
</dbReference>
<dbReference type="EMBL" id="JAFBER010000009">
    <property type="protein sequence ID" value="MBM7645544.1"/>
    <property type="molecule type" value="Genomic_DNA"/>
</dbReference>
<dbReference type="PROSITE" id="PS51186">
    <property type="entry name" value="GNAT"/>
    <property type="match status" value="1"/>
</dbReference>
<gene>
    <name evidence="4" type="ORF">JOD45_001755</name>
</gene>
<comment type="caution">
    <text evidence="4">The sequence shown here is derived from an EMBL/GenBank/DDBJ whole genome shotgun (WGS) entry which is preliminary data.</text>
</comment>
<dbReference type="CDD" id="cd04301">
    <property type="entry name" value="NAT_SF"/>
    <property type="match status" value="1"/>
</dbReference>
<accession>A0ABS2Q1H0</accession>
<evidence type="ECO:0000259" key="3">
    <source>
        <dbReference type="PROSITE" id="PS51186"/>
    </source>
</evidence>